<dbReference type="InterPro" id="IPR036116">
    <property type="entry name" value="FN3_sf"/>
</dbReference>
<organism evidence="1">
    <name type="scientific">marine sediment metagenome</name>
    <dbReference type="NCBI Taxonomy" id="412755"/>
    <lineage>
        <taxon>unclassified sequences</taxon>
        <taxon>metagenomes</taxon>
        <taxon>ecological metagenomes</taxon>
    </lineage>
</organism>
<feature type="non-terminal residue" evidence="1">
    <location>
        <position position="1"/>
    </location>
</feature>
<dbReference type="SUPFAM" id="SSF49265">
    <property type="entry name" value="Fibronectin type III"/>
    <property type="match status" value="1"/>
</dbReference>
<sequence>SGLYAYGFCQWNDGTITNCFWDTETSGTETGVGGTNGATGKTTAEMKTKSTFTDAGWDFTTPIWYIGATFNDGYPAFEGVLIPTVTTDPATALPAIGATLNGTLNQDGGEACACGFEWGLSTGYGTTTPSQSKTIGETFSQVIGGLIPNTTYHFRAFATNSAGMAYGNDRTFFTSYWYHLNIRSINLPYEDLDKTKELHILLKNLSPIAKLAGGDGELVIEVKYEPAA</sequence>
<comment type="caution">
    <text evidence="1">The sequence shown here is derived from an EMBL/GenBank/DDBJ whole genome shotgun (WGS) entry which is preliminary data.</text>
</comment>
<dbReference type="AlphaFoldDB" id="X1TY93"/>
<name>X1TY93_9ZZZZ</name>
<reference evidence="1" key="1">
    <citation type="journal article" date="2014" name="Front. Microbiol.">
        <title>High frequency of phylogenetically diverse reductive dehalogenase-homologous genes in deep subseafloor sedimentary metagenomes.</title>
        <authorList>
            <person name="Kawai M."/>
            <person name="Futagami T."/>
            <person name="Toyoda A."/>
            <person name="Takaki Y."/>
            <person name="Nishi S."/>
            <person name="Hori S."/>
            <person name="Arai W."/>
            <person name="Tsubouchi T."/>
            <person name="Morono Y."/>
            <person name="Uchiyama I."/>
            <person name="Ito T."/>
            <person name="Fujiyama A."/>
            <person name="Inagaki F."/>
            <person name="Takami H."/>
        </authorList>
    </citation>
    <scope>NUCLEOTIDE SEQUENCE</scope>
    <source>
        <strain evidence="1">Expedition CK06-06</strain>
    </source>
</reference>
<evidence type="ECO:0000313" key="1">
    <source>
        <dbReference type="EMBL" id="GAJ10244.1"/>
    </source>
</evidence>
<dbReference type="EMBL" id="BARW01033482">
    <property type="protein sequence ID" value="GAJ10244.1"/>
    <property type="molecule type" value="Genomic_DNA"/>
</dbReference>
<accession>X1TY93</accession>
<protein>
    <recommendedName>
        <fullName evidence="2">Fibronectin type-III domain-containing protein</fullName>
    </recommendedName>
</protein>
<gene>
    <name evidence="1" type="ORF">S12H4_52728</name>
</gene>
<proteinExistence type="predicted"/>
<evidence type="ECO:0008006" key="2">
    <source>
        <dbReference type="Google" id="ProtNLM"/>
    </source>
</evidence>